<accession>A0A5M3W8W4</accession>
<dbReference type="EMBL" id="BLAD01000085">
    <property type="protein sequence ID" value="GES04670.1"/>
    <property type="molecule type" value="Genomic_DNA"/>
</dbReference>
<dbReference type="AlphaFoldDB" id="A0A5M3W8W4"/>
<dbReference type="Proteomes" id="UP000334990">
    <property type="component" value="Unassembled WGS sequence"/>
</dbReference>
<gene>
    <name evidence="1" type="ORF">Acor_67380</name>
</gene>
<evidence type="ECO:0000313" key="1">
    <source>
        <dbReference type="EMBL" id="GES04670.1"/>
    </source>
</evidence>
<name>A0A5M3W8W4_9ACTN</name>
<reference evidence="1 2" key="1">
    <citation type="submission" date="2019-10" db="EMBL/GenBank/DDBJ databases">
        <title>Whole genome shotgun sequence of Acrocarpospora corrugata NBRC 13972.</title>
        <authorList>
            <person name="Ichikawa N."/>
            <person name="Kimura A."/>
            <person name="Kitahashi Y."/>
            <person name="Komaki H."/>
            <person name="Oguchi A."/>
        </authorList>
    </citation>
    <scope>NUCLEOTIDE SEQUENCE [LARGE SCALE GENOMIC DNA]</scope>
    <source>
        <strain evidence="1 2">NBRC 13972</strain>
    </source>
</reference>
<evidence type="ECO:0000313" key="2">
    <source>
        <dbReference type="Proteomes" id="UP000334990"/>
    </source>
</evidence>
<keyword evidence="2" id="KW-1185">Reference proteome</keyword>
<comment type="caution">
    <text evidence="1">The sequence shown here is derived from an EMBL/GenBank/DDBJ whole genome shotgun (WGS) entry which is preliminary data.</text>
</comment>
<sequence length="144" mass="15936">MVTSVQWLEVPIQPPTEANTSPATKYEVGRAVVVYRNESAYVGLTDGPMITELLAHPDVRSLSAGDLRKSPPIPGLPMTWEGLANQIPTLGVSHPYRRAVGLGDVIAAITRRARIPECGSCSQRRNWLNQIPVWGWWRSRPPQT</sequence>
<proteinExistence type="predicted"/>
<organism evidence="1 2">
    <name type="scientific">Acrocarpospora corrugata</name>
    <dbReference type="NCBI Taxonomy" id="35763"/>
    <lineage>
        <taxon>Bacteria</taxon>
        <taxon>Bacillati</taxon>
        <taxon>Actinomycetota</taxon>
        <taxon>Actinomycetes</taxon>
        <taxon>Streptosporangiales</taxon>
        <taxon>Streptosporangiaceae</taxon>
        <taxon>Acrocarpospora</taxon>
    </lineage>
</organism>
<protein>
    <submittedName>
        <fullName evidence="1">Uncharacterized protein</fullName>
    </submittedName>
</protein>